<accession>A0A075WYP5</accession>
<evidence type="ECO:0000313" key="1">
    <source>
        <dbReference type="EMBL" id="AIH03767.1"/>
    </source>
</evidence>
<dbReference type="Proteomes" id="UP000028481">
    <property type="component" value="Chromosome"/>
</dbReference>
<dbReference type="OrthoDB" id="9783554at2"/>
<evidence type="ECO:0000313" key="2">
    <source>
        <dbReference type="Proteomes" id="UP000028481"/>
    </source>
</evidence>
<dbReference type="EMBL" id="CP008796">
    <property type="protein sequence ID" value="AIH03767.1"/>
    <property type="molecule type" value="Genomic_DNA"/>
</dbReference>
<dbReference type="STRING" id="289377.HL41_02570"/>
<sequence>MQITAPAPILYLPENLWFLFSRPGRELVIRVVGIEGKTLNLELGGEKFQAKIAGTVNPEDFKVGENIRVKVLQTGNPVVLQVVSGEKTSSDLKILYILSQAGKKENINSSYVKEELNLLSTLFTDLFIKKDKKNKPLEESIKELLGDKVKAATLFYQEDSFFIPFLFNDERSWGYIELGPPQERKGKIKLFYLKFYGEYLGLVECFFSYDEKEILLELYFYNKEAYELAKMEYKNLKNLFLFSQNKIIIKISYEESLPGSIIEKRV</sequence>
<dbReference type="RefSeq" id="WP_038061152.1">
    <property type="nucleotide sequence ID" value="NZ_CP008796.1"/>
</dbReference>
<reference evidence="1 2" key="1">
    <citation type="journal article" date="2015" name="Genome Announc.">
        <title>Genome Sequence of a Sulfate-Reducing Thermophilic Bacterium, Thermodesulfobacterium commune DSM 2178T (Phylum Thermodesulfobacteria).</title>
        <authorList>
            <person name="Bhatnagar S."/>
            <person name="Badger J.H."/>
            <person name="Madupu R."/>
            <person name="Khouri H.M."/>
            <person name="O'Connor E.M."/>
            <person name="Robb F.T."/>
            <person name="Ward N.L."/>
            <person name="Eisen J.A."/>
        </authorList>
    </citation>
    <scope>NUCLEOTIDE SEQUENCE [LARGE SCALE GENOMIC DNA]</scope>
    <source>
        <strain evidence="1 2">DSM 2178</strain>
    </source>
</reference>
<dbReference type="HOGENOM" id="CLU_1045582_0_0_0"/>
<dbReference type="KEGG" id="tcm:HL41_02570"/>
<name>A0A075WYP5_9BACT</name>
<protein>
    <submittedName>
        <fullName evidence="1">Uncharacterized protein</fullName>
    </submittedName>
</protein>
<dbReference type="eggNOG" id="ENOG502ZT7W">
    <property type="taxonomic scope" value="Bacteria"/>
</dbReference>
<proteinExistence type="predicted"/>
<dbReference type="AlphaFoldDB" id="A0A075WYP5"/>
<gene>
    <name evidence="1" type="ORF">HL41_02570</name>
</gene>
<organism evidence="1 2">
    <name type="scientific">Thermodesulfobacterium commune DSM 2178</name>
    <dbReference type="NCBI Taxonomy" id="289377"/>
    <lineage>
        <taxon>Bacteria</taxon>
        <taxon>Pseudomonadati</taxon>
        <taxon>Thermodesulfobacteriota</taxon>
        <taxon>Thermodesulfobacteria</taxon>
        <taxon>Thermodesulfobacteriales</taxon>
        <taxon>Thermodesulfobacteriaceae</taxon>
        <taxon>Thermodesulfobacterium</taxon>
    </lineage>
</organism>
<keyword evidence="2" id="KW-1185">Reference proteome</keyword>
<dbReference type="PaxDb" id="289377-HL41_02570"/>